<organism evidence="1 2">
    <name type="scientific">Nocardia ignorata</name>
    <dbReference type="NCBI Taxonomy" id="145285"/>
    <lineage>
        <taxon>Bacteria</taxon>
        <taxon>Bacillati</taxon>
        <taxon>Actinomycetota</taxon>
        <taxon>Actinomycetes</taxon>
        <taxon>Mycobacteriales</taxon>
        <taxon>Nocardiaceae</taxon>
        <taxon>Nocardia</taxon>
    </lineage>
</organism>
<gene>
    <name evidence="1" type="ORF">DFR75_1011486</name>
</gene>
<proteinExistence type="predicted"/>
<protein>
    <submittedName>
        <fullName evidence="1">Uncharacterized protein</fullName>
    </submittedName>
</protein>
<dbReference type="EMBL" id="SNXK01000001">
    <property type="protein sequence ID" value="TDP42376.1"/>
    <property type="molecule type" value="Genomic_DNA"/>
</dbReference>
<keyword evidence="2" id="KW-1185">Reference proteome</keyword>
<sequence length="101" mass="9734">MLSGRETSKPYAVRVALVAAAVTIGVLGSAGQAAALPGSGSASGSADLATGSATGSANLATGSAAGSSDTGAAGGYFAWQSSQFLNNTLRFLLSLPQGNLR</sequence>
<evidence type="ECO:0000313" key="2">
    <source>
        <dbReference type="Proteomes" id="UP000295087"/>
    </source>
</evidence>
<name>A0A4R6PXU6_NOCIG</name>
<dbReference type="AlphaFoldDB" id="A0A4R6PXU6"/>
<dbReference type="Proteomes" id="UP000295087">
    <property type="component" value="Unassembled WGS sequence"/>
</dbReference>
<accession>A0A4R6PXU6</accession>
<dbReference type="RefSeq" id="WP_067485716.1">
    <property type="nucleotide sequence ID" value="NZ_JBHXPO010000012.1"/>
</dbReference>
<evidence type="ECO:0000313" key="1">
    <source>
        <dbReference type="EMBL" id="TDP42376.1"/>
    </source>
</evidence>
<comment type="caution">
    <text evidence="1">The sequence shown here is derived from an EMBL/GenBank/DDBJ whole genome shotgun (WGS) entry which is preliminary data.</text>
</comment>
<reference evidence="1 2" key="1">
    <citation type="submission" date="2019-03" db="EMBL/GenBank/DDBJ databases">
        <title>Genomic Encyclopedia of Type Strains, Phase IV (KMG-IV): sequencing the most valuable type-strain genomes for metagenomic binning, comparative biology and taxonomic classification.</title>
        <authorList>
            <person name="Goeker M."/>
        </authorList>
    </citation>
    <scope>NUCLEOTIDE SEQUENCE [LARGE SCALE GENOMIC DNA]</scope>
    <source>
        <strain evidence="1 2">DSM 44496</strain>
    </source>
</reference>